<proteinExistence type="predicted"/>
<keyword evidence="2" id="KW-1185">Reference proteome</keyword>
<sequence length="71" mass="8080">MIIKLITGLGEIRMHRKVAGIEFPRKNEVQVVFKDTYADLVIPISPEMDHQLLVGIFYDYLSHPASRIAIA</sequence>
<dbReference type="EMBL" id="JAGUCN010000002">
    <property type="protein sequence ID" value="MBS2210383.1"/>
    <property type="molecule type" value="Genomic_DNA"/>
</dbReference>
<reference evidence="1 2" key="1">
    <citation type="journal article" date="2014" name="Int. J. Syst. Evol. Microbiol.">
        <title>Carboxylicivirga gen. nov. in the family Marinilabiliaceae with two novel species, Carboxylicivirga mesophila sp. nov. and Carboxylicivirga taeanensis sp. nov., and reclassification of Cytophaga fermentans as Saccharicrinis fermentans gen. nov., comb. nov.</title>
        <authorList>
            <person name="Yang S.H."/>
            <person name="Seo H.S."/>
            <person name="Woo J.H."/>
            <person name="Oh H.M."/>
            <person name="Jang H."/>
            <person name="Lee J.H."/>
            <person name="Kim S.J."/>
            <person name="Kwon K.K."/>
        </authorList>
    </citation>
    <scope>NUCLEOTIDE SEQUENCE [LARGE SCALE GENOMIC DNA]</scope>
    <source>
        <strain evidence="1 2">JCM 18290</strain>
    </source>
</reference>
<gene>
    <name evidence="1" type="ORF">KEM09_03175</name>
</gene>
<dbReference type="RefSeq" id="WP_212225402.1">
    <property type="nucleotide sequence ID" value="NZ_JAGUCN010000002.1"/>
</dbReference>
<evidence type="ECO:0000313" key="1">
    <source>
        <dbReference type="EMBL" id="MBS2210383.1"/>
    </source>
</evidence>
<name>A0ABS5K773_9BACT</name>
<evidence type="ECO:0000313" key="2">
    <source>
        <dbReference type="Proteomes" id="UP000721861"/>
    </source>
</evidence>
<organism evidence="1 2">
    <name type="scientific">Carboxylicivirga mesophila</name>
    <dbReference type="NCBI Taxonomy" id="1166478"/>
    <lineage>
        <taxon>Bacteria</taxon>
        <taxon>Pseudomonadati</taxon>
        <taxon>Bacteroidota</taxon>
        <taxon>Bacteroidia</taxon>
        <taxon>Marinilabiliales</taxon>
        <taxon>Marinilabiliaceae</taxon>
        <taxon>Carboxylicivirga</taxon>
    </lineage>
</organism>
<dbReference type="Proteomes" id="UP000721861">
    <property type="component" value="Unassembled WGS sequence"/>
</dbReference>
<comment type="caution">
    <text evidence="1">The sequence shown here is derived from an EMBL/GenBank/DDBJ whole genome shotgun (WGS) entry which is preliminary data.</text>
</comment>
<accession>A0ABS5K773</accession>
<protein>
    <submittedName>
        <fullName evidence="1">Uncharacterized protein</fullName>
    </submittedName>
</protein>